<dbReference type="InterPro" id="IPR000183">
    <property type="entry name" value="Orn/DAP/Arg_de-COase"/>
</dbReference>
<evidence type="ECO:0000256" key="8">
    <source>
        <dbReference type="ARBA" id="ARBA00060643"/>
    </source>
</evidence>
<dbReference type="SUPFAM" id="SSF51419">
    <property type="entry name" value="PLP-binding barrel"/>
    <property type="match status" value="1"/>
</dbReference>
<comment type="subunit">
    <text evidence="12">Homodimer.</text>
</comment>
<keyword evidence="2 12" id="KW-0028">Amino-acid biosynthesis</keyword>
<dbReference type="GO" id="GO:0030170">
    <property type="term" value="F:pyridoxal phosphate binding"/>
    <property type="evidence" value="ECO:0007669"/>
    <property type="project" value="UniProtKB-UniRule"/>
</dbReference>
<keyword evidence="4 12" id="KW-0663">Pyridoxal phosphate</keyword>
<dbReference type="InterPro" id="IPR009006">
    <property type="entry name" value="Ala_racemase/Decarboxylase_C"/>
</dbReference>
<feature type="domain" description="Orn/DAP/Arg decarboxylase 2 N-terminal" evidence="15">
    <location>
        <begin position="44"/>
        <end position="294"/>
    </location>
</feature>
<comment type="cofactor">
    <cofactor evidence="1 12 13 14">
        <name>pyridoxal 5'-phosphate</name>
        <dbReference type="ChEBI" id="CHEBI:597326"/>
    </cofactor>
</comment>
<feature type="binding site" evidence="12">
    <location>
        <position position="248"/>
    </location>
    <ligand>
        <name>pyridoxal 5'-phosphate</name>
        <dbReference type="ChEBI" id="CHEBI:597326"/>
    </ligand>
</feature>
<evidence type="ECO:0000256" key="12">
    <source>
        <dbReference type="HAMAP-Rule" id="MF_02120"/>
    </source>
</evidence>
<feature type="binding site" evidence="12">
    <location>
        <position position="327"/>
    </location>
    <ligand>
        <name>substrate</name>
    </ligand>
</feature>
<dbReference type="STRING" id="204669.Acid345_3440"/>
<evidence type="ECO:0000256" key="7">
    <source>
        <dbReference type="ARBA" id="ARBA00050464"/>
    </source>
</evidence>
<sequence>MKPSLPSRPPGFVYKSNKLHVEKIAASDLARRFGTPLYTYSATTIRERFDIFNRAFGKVPHTICYSVKANSNLTILKMLVKLGSGFDVVSGGELERVLVVDKKAAKKVVFSGVGKTAPEMDLAIKSDILLFNIESESELELLASRASKLRKKPRIAFRVNPDVPAETHPYISTGLREHKFGVPITDAALLYAQAASTEWLEPAGVSVHIGSQITDVAPFNATMERVADLVRGLRAQGHNIRLIDGGGGLGIAYRDGDTSLKAFEASAKNYSAALLPPLNSLGIHLLLEPGRAIIGPAGALLTRVVYSKKNGRKTFVIVDAGMNDLIRPALYGAYHEIVAAEPRGTGAETVDVVGPVCETGDFFARDRELTHLEEGDLVAILDAGAYGMSQTSNYNTRPRPAEVLVEGSRAKVVRRRETIKDLLGPER</sequence>
<organism evidence="16 17">
    <name type="scientific">Koribacter versatilis (strain Ellin345)</name>
    <dbReference type="NCBI Taxonomy" id="204669"/>
    <lineage>
        <taxon>Bacteria</taxon>
        <taxon>Pseudomonadati</taxon>
        <taxon>Acidobacteriota</taxon>
        <taxon>Terriglobia</taxon>
        <taxon>Terriglobales</taxon>
        <taxon>Candidatus Korobacteraceae</taxon>
        <taxon>Candidatus Korobacter</taxon>
    </lineage>
</organism>
<evidence type="ECO:0000256" key="11">
    <source>
        <dbReference type="ARBA" id="ARBA00074972"/>
    </source>
</evidence>
<dbReference type="GO" id="GO:0008836">
    <property type="term" value="F:diaminopimelate decarboxylase activity"/>
    <property type="evidence" value="ECO:0007669"/>
    <property type="project" value="UniProtKB-UniRule"/>
</dbReference>
<dbReference type="InterPro" id="IPR002986">
    <property type="entry name" value="DAP_deCOOHase_LysA"/>
</dbReference>
<feature type="binding site" evidence="12">
    <location>
        <begin position="288"/>
        <end position="291"/>
    </location>
    <ligand>
        <name>pyridoxal 5'-phosphate</name>
        <dbReference type="ChEBI" id="CHEBI:597326"/>
    </ligand>
</feature>
<keyword evidence="17" id="KW-1185">Reference proteome</keyword>
<feature type="modified residue" description="N6-(pyridoxal phosphate)lysine" evidence="12 13">
    <location>
        <position position="68"/>
    </location>
</feature>
<feature type="binding site" evidence="12">
    <location>
        <position position="386"/>
    </location>
    <ligand>
        <name>substrate</name>
    </ligand>
</feature>
<dbReference type="InterPro" id="IPR029066">
    <property type="entry name" value="PLP-binding_barrel"/>
</dbReference>
<evidence type="ECO:0000259" key="15">
    <source>
        <dbReference type="Pfam" id="PF02784"/>
    </source>
</evidence>
<evidence type="ECO:0000313" key="16">
    <source>
        <dbReference type="EMBL" id="ABF42441.1"/>
    </source>
</evidence>
<keyword evidence="5 12" id="KW-0457">Lysine biosynthesis</keyword>
<dbReference type="HAMAP" id="MF_02120">
    <property type="entry name" value="LysA"/>
    <property type="match status" value="1"/>
</dbReference>
<name>Q1IL09_KORVE</name>
<dbReference type="EnsemblBacteria" id="ABF42441">
    <property type="protein sequence ID" value="ABF42441"/>
    <property type="gene ID" value="Acid345_3440"/>
</dbReference>
<dbReference type="Proteomes" id="UP000002432">
    <property type="component" value="Chromosome"/>
</dbReference>
<evidence type="ECO:0000256" key="4">
    <source>
        <dbReference type="ARBA" id="ARBA00022898"/>
    </source>
</evidence>
<dbReference type="UniPathway" id="UPA00034">
    <property type="reaction ID" value="UER00027"/>
</dbReference>
<dbReference type="RefSeq" id="WP_011524240.1">
    <property type="nucleotide sequence ID" value="NC_008009.1"/>
</dbReference>
<feature type="binding site" evidence="12">
    <location>
        <position position="386"/>
    </location>
    <ligand>
        <name>pyridoxal 5'-phosphate</name>
        <dbReference type="ChEBI" id="CHEBI:597326"/>
    </ligand>
</feature>
<feature type="binding site" evidence="12">
    <location>
        <position position="331"/>
    </location>
    <ligand>
        <name>substrate</name>
    </ligand>
</feature>
<dbReference type="eggNOG" id="COG0019">
    <property type="taxonomic scope" value="Bacteria"/>
</dbReference>
<dbReference type="PANTHER" id="PTHR43727:SF2">
    <property type="entry name" value="GROUP IV DECARBOXYLASE"/>
    <property type="match status" value="1"/>
</dbReference>
<comment type="pathway">
    <text evidence="8 12 14">Amino-acid biosynthesis; L-lysine biosynthesis via DAP pathway; L-lysine from DL-2,6-diaminopimelate: step 1/1.</text>
</comment>
<accession>Q1IL09</accession>
<dbReference type="FunFam" id="3.20.20.10:FF:000003">
    <property type="entry name" value="Diaminopimelate decarboxylase"/>
    <property type="match status" value="1"/>
</dbReference>
<evidence type="ECO:0000256" key="2">
    <source>
        <dbReference type="ARBA" id="ARBA00022605"/>
    </source>
</evidence>
<dbReference type="HOGENOM" id="CLU_026444_0_0_0"/>
<evidence type="ECO:0000256" key="1">
    <source>
        <dbReference type="ARBA" id="ARBA00001933"/>
    </source>
</evidence>
<comment type="similarity">
    <text evidence="9 12">Belongs to the Orn/Lys/Arg decarboxylase class-II family. LysA subfamily.</text>
</comment>
<evidence type="ECO:0000313" key="17">
    <source>
        <dbReference type="Proteomes" id="UP000002432"/>
    </source>
</evidence>
<evidence type="ECO:0000256" key="13">
    <source>
        <dbReference type="PIRSR" id="PIRSR600183-50"/>
    </source>
</evidence>
<dbReference type="Gene3D" id="2.40.37.10">
    <property type="entry name" value="Lyase, Ornithine Decarboxylase, Chain A, domain 1"/>
    <property type="match status" value="1"/>
</dbReference>
<keyword evidence="3 12" id="KW-0210">Decarboxylase</keyword>
<protein>
    <recommendedName>
        <fullName evidence="11 12">Diaminopimelate decarboxylase</fullName>
        <shortName evidence="12">DAP decarboxylase</shortName>
        <shortName evidence="12">DAPDC</shortName>
        <ecNumber evidence="10 12">4.1.1.20</ecNumber>
    </recommendedName>
</protein>
<gene>
    <name evidence="12" type="primary">lysA</name>
    <name evidence="16" type="ordered locus">Acid345_3440</name>
</gene>
<dbReference type="AlphaFoldDB" id="Q1IL09"/>
<evidence type="ECO:0000256" key="10">
    <source>
        <dbReference type="ARBA" id="ARBA00066427"/>
    </source>
</evidence>
<dbReference type="GO" id="GO:0009089">
    <property type="term" value="P:lysine biosynthetic process via diaminopimelate"/>
    <property type="evidence" value="ECO:0007669"/>
    <property type="project" value="UniProtKB-UniRule"/>
</dbReference>
<dbReference type="EC" id="4.1.1.20" evidence="10 12"/>
<dbReference type="InterPro" id="IPR022644">
    <property type="entry name" value="De-COase2_N"/>
</dbReference>
<dbReference type="KEGG" id="aba:Acid345_3440"/>
<evidence type="ECO:0000256" key="14">
    <source>
        <dbReference type="RuleBase" id="RU003738"/>
    </source>
</evidence>
<comment type="function">
    <text evidence="12">Specifically catalyzes the decarboxylation of meso-diaminopimelate (meso-DAP) to L-lysine.</text>
</comment>
<evidence type="ECO:0000256" key="3">
    <source>
        <dbReference type="ARBA" id="ARBA00022793"/>
    </source>
</evidence>
<dbReference type="NCBIfam" id="TIGR01048">
    <property type="entry name" value="lysA"/>
    <property type="match status" value="1"/>
</dbReference>
<dbReference type="Gene3D" id="3.20.20.10">
    <property type="entry name" value="Alanine racemase"/>
    <property type="match status" value="1"/>
</dbReference>
<feature type="active site" description="Proton donor" evidence="13">
    <location>
        <position position="357"/>
    </location>
</feature>
<dbReference type="PRINTS" id="PR01179">
    <property type="entry name" value="ODADCRBXLASE"/>
</dbReference>
<dbReference type="PANTHER" id="PTHR43727">
    <property type="entry name" value="DIAMINOPIMELATE DECARBOXYLASE"/>
    <property type="match status" value="1"/>
</dbReference>
<evidence type="ECO:0000256" key="9">
    <source>
        <dbReference type="ARBA" id="ARBA00060983"/>
    </source>
</evidence>
<dbReference type="SUPFAM" id="SSF50621">
    <property type="entry name" value="Alanine racemase C-terminal domain-like"/>
    <property type="match status" value="1"/>
</dbReference>
<dbReference type="EMBL" id="CP000360">
    <property type="protein sequence ID" value="ABF42441.1"/>
    <property type="molecule type" value="Genomic_DNA"/>
</dbReference>
<keyword evidence="6 12" id="KW-0456">Lyase</keyword>
<proteinExistence type="inferred from homology"/>
<feature type="binding site" evidence="12">
    <location>
        <position position="291"/>
    </location>
    <ligand>
        <name>substrate</name>
    </ligand>
</feature>
<evidence type="ECO:0000256" key="6">
    <source>
        <dbReference type="ARBA" id="ARBA00023239"/>
    </source>
</evidence>
<dbReference type="CDD" id="cd06828">
    <property type="entry name" value="PLPDE_III_DapDC"/>
    <property type="match status" value="1"/>
</dbReference>
<evidence type="ECO:0000256" key="5">
    <source>
        <dbReference type="ARBA" id="ARBA00023154"/>
    </source>
</evidence>
<dbReference type="Pfam" id="PF02784">
    <property type="entry name" value="Orn_Arg_deC_N"/>
    <property type="match status" value="1"/>
</dbReference>
<comment type="catalytic activity">
    <reaction evidence="7 12 14">
        <text>meso-2,6-diaminopimelate + H(+) = L-lysine + CO2</text>
        <dbReference type="Rhea" id="RHEA:15101"/>
        <dbReference type="ChEBI" id="CHEBI:15378"/>
        <dbReference type="ChEBI" id="CHEBI:16526"/>
        <dbReference type="ChEBI" id="CHEBI:32551"/>
        <dbReference type="ChEBI" id="CHEBI:57791"/>
        <dbReference type="EC" id="4.1.1.20"/>
    </reaction>
</comment>
<feature type="binding site" evidence="12">
    <location>
        <position position="358"/>
    </location>
    <ligand>
        <name>substrate</name>
    </ligand>
</feature>
<dbReference type="FunFam" id="2.40.37.10:FF:000003">
    <property type="entry name" value="Diaminopimelate decarboxylase"/>
    <property type="match status" value="1"/>
</dbReference>
<reference evidence="16 17" key="1">
    <citation type="journal article" date="2009" name="Appl. Environ. Microbiol.">
        <title>Three genomes from the phylum Acidobacteria provide insight into the lifestyles of these microorganisms in soils.</title>
        <authorList>
            <person name="Ward N.L."/>
            <person name="Challacombe J.F."/>
            <person name="Janssen P.H."/>
            <person name="Henrissat B."/>
            <person name="Coutinho P.M."/>
            <person name="Wu M."/>
            <person name="Xie G."/>
            <person name="Haft D.H."/>
            <person name="Sait M."/>
            <person name="Badger J."/>
            <person name="Barabote R.D."/>
            <person name="Bradley B."/>
            <person name="Brettin T.S."/>
            <person name="Brinkac L.M."/>
            <person name="Bruce D."/>
            <person name="Creasy T."/>
            <person name="Daugherty S.C."/>
            <person name="Davidsen T.M."/>
            <person name="DeBoy R.T."/>
            <person name="Detter J.C."/>
            <person name="Dodson R.J."/>
            <person name="Durkin A.S."/>
            <person name="Ganapathy A."/>
            <person name="Gwinn-Giglio M."/>
            <person name="Han C.S."/>
            <person name="Khouri H."/>
            <person name="Kiss H."/>
            <person name="Kothari S.P."/>
            <person name="Madupu R."/>
            <person name="Nelson K.E."/>
            <person name="Nelson W.C."/>
            <person name="Paulsen I."/>
            <person name="Penn K."/>
            <person name="Ren Q."/>
            <person name="Rosovitz M.J."/>
            <person name="Selengut J.D."/>
            <person name="Shrivastava S."/>
            <person name="Sullivan S.A."/>
            <person name="Tapia R."/>
            <person name="Thompson L.S."/>
            <person name="Watkins K.L."/>
            <person name="Yang Q."/>
            <person name="Yu C."/>
            <person name="Zafar N."/>
            <person name="Zhou L."/>
            <person name="Kuske C.R."/>
        </authorList>
    </citation>
    <scope>NUCLEOTIDE SEQUENCE [LARGE SCALE GENOMIC DNA]</scope>
    <source>
        <strain evidence="16 17">Ellin345</strain>
    </source>
</reference>
<dbReference type="PRINTS" id="PR01181">
    <property type="entry name" value="DAPDCRBXLASE"/>
</dbReference>